<dbReference type="PANTHER" id="PTHR30560:SF3">
    <property type="entry name" value="TRIGGER FACTOR-LIKE PROTEIN TIG, CHLOROPLASTIC"/>
    <property type="match status" value="1"/>
</dbReference>
<comment type="similarity">
    <text evidence="2 11 13">Belongs to the FKBP-type PPIase family. Tig subfamily.</text>
</comment>
<feature type="domain" description="PPIase FKBP-type" evidence="15">
    <location>
        <begin position="161"/>
        <end position="243"/>
    </location>
</feature>
<sequence length="453" mass="50419">MQVSVETTSQIERRVKVQVPAGEVDQAVTARLKDTAKNIRLKGFRQGKVPMAVVRQRFGRDVRNEVVGEMMRERYVQAITQESLNPAGYPQIEPTVNENGKDLEFIATLEVYPEVELKGIEGAEVERPVVEVSDADVEQMIETLRKQNASWEGVDRAADEGDQVTIDFQGFLDDEPFEGGQAENHDLVLGSGNFIPGFEEQLVGAKAGDELEIKVTFPEDYQAETLAGQEATFKVKVHKVSAQRLADVDADFIKQFGVEDGDVEKFRAEVKKNMTREVGQAVDNRIKQQVLEALKNANDIPVPQALVQQETDGLKRQAAQQFGLGEDFDVSQLPNELFTEQAKSRVQVGLLLAEVIKVNELDASDDEIKAKVEELAQQYQEPQQVVDYYLSNEQLKNQVKSSILEEKAVEKLLEQATVKDVEMSYEQALQAAQQQAEADEGADEDSGEDATTT</sequence>
<dbReference type="Gene3D" id="3.10.50.40">
    <property type="match status" value="1"/>
</dbReference>
<name>A0ABV7LRV0_9GAMM</name>
<evidence type="ECO:0000256" key="9">
    <source>
        <dbReference type="ARBA" id="ARBA00023306"/>
    </source>
</evidence>
<keyword evidence="6 11" id="KW-0697">Rotamase</keyword>
<keyword evidence="7 11" id="KW-0143">Chaperone</keyword>
<dbReference type="InterPro" id="IPR005215">
    <property type="entry name" value="Trig_fac"/>
</dbReference>
<accession>A0ABV7LRV0</accession>
<feature type="region of interest" description="Disordered" evidence="14">
    <location>
        <begin position="428"/>
        <end position="453"/>
    </location>
</feature>
<comment type="domain">
    <text evidence="11">Consists of 3 domains; the N-terminus binds the ribosome, the middle domain has PPIase activity, while the C-terminus has intrinsic chaperone activity on its own.</text>
</comment>
<feature type="compositionally biased region" description="Acidic residues" evidence="14">
    <location>
        <begin position="437"/>
        <end position="453"/>
    </location>
</feature>
<reference evidence="17" key="1">
    <citation type="journal article" date="2019" name="Int. J. Syst. Evol. Microbiol.">
        <title>The Global Catalogue of Microorganisms (GCM) 10K type strain sequencing project: providing services to taxonomists for standard genome sequencing and annotation.</title>
        <authorList>
            <consortium name="The Broad Institute Genomics Platform"/>
            <consortium name="The Broad Institute Genome Sequencing Center for Infectious Disease"/>
            <person name="Wu L."/>
            <person name="Ma J."/>
        </authorList>
    </citation>
    <scope>NUCLEOTIDE SEQUENCE [LARGE SCALE GENOMIC DNA]</scope>
    <source>
        <strain evidence="17">CECT 7698</strain>
    </source>
</reference>
<evidence type="ECO:0000256" key="6">
    <source>
        <dbReference type="ARBA" id="ARBA00023110"/>
    </source>
</evidence>
<evidence type="ECO:0000256" key="10">
    <source>
        <dbReference type="ARBA" id="ARBA00029986"/>
    </source>
</evidence>
<keyword evidence="5 11" id="KW-0132">Cell division</keyword>
<dbReference type="InterPro" id="IPR037041">
    <property type="entry name" value="Trigger_fac_C_sf"/>
</dbReference>
<dbReference type="SUPFAM" id="SSF54534">
    <property type="entry name" value="FKBP-like"/>
    <property type="match status" value="1"/>
</dbReference>
<evidence type="ECO:0000256" key="5">
    <source>
        <dbReference type="ARBA" id="ARBA00022618"/>
    </source>
</evidence>
<evidence type="ECO:0000256" key="14">
    <source>
        <dbReference type="SAM" id="MobiDB-lite"/>
    </source>
</evidence>
<dbReference type="InterPro" id="IPR046357">
    <property type="entry name" value="PPIase_dom_sf"/>
</dbReference>
<evidence type="ECO:0000256" key="3">
    <source>
        <dbReference type="ARBA" id="ARBA00013194"/>
    </source>
</evidence>
<dbReference type="InterPro" id="IPR027304">
    <property type="entry name" value="Trigger_fact/SurA_dom_sf"/>
</dbReference>
<dbReference type="PANTHER" id="PTHR30560">
    <property type="entry name" value="TRIGGER FACTOR CHAPERONE AND PEPTIDYL-PROLYL CIS/TRANS ISOMERASE"/>
    <property type="match status" value="1"/>
</dbReference>
<dbReference type="Pfam" id="PF00254">
    <property type="entry name" value="FKBP_C"/>
    <property type="match status" value="1"/>
</dbReference>
<comment type="caution">
    <text evidence="16">The sequence shown here is derived from an EMBL/GenBank/DDBJ whole genome shotgun (WGS) entry which is preliminary data.</text>
</comment>
<dbReference type="PIRSF" id="PIRSF003095">
    <property type="entry name" value="Trigger_factor"/>
    <property type="match status" value="1"/>
</dbReference>
<dbReference type="Pfam" id="PF05697">
    <property type="entry name" value="Trigger_N"/>
    <property type="match status" value="1"/>
</dbReference>
<evidence type="ECO:0000259" key="15">
    <source>
        <dbReference type="PROSITE" id="PS50059"/>
    </source>
</evidence>
<comment type="function">
    <text evidence="11">Involved in protein export. Acts as a chaperone by maintaining the newly synthesized protein in an open conformation. Functions as a peptidyl-prolyl cis-trans isomerase.</text>
</comment>
<proteinExistence type="inferred from homology"/>
<dbReference type="InterPro" id="IPR001179">
    <property type="entry name" value="PPIase_FKBP_dom"/>
</dbReference>
<dbReference type="EMBL" id="JBHRUG010000031">
    <property type="protein sequence ID" value="MFC3285198.1"/>
    <property type="molecule type" value="Genomic_DNA"/>
</dbReference>
<dbReference type="GO" id="GO:0003755">
    <property type="term" value="F:peptidyl-prolyl cis-trans isomerase activity"/>
    <property type="evidence" value="ECO:0007669"/>
    <property type="project" value="UniProtKB-EC"/>
</dbReference>
<dbReference type="PROSITE" id="PS50059">
    <property type="entry name" value="FKBP_PPIASE"/>
    <property type="match status" value="1"/>
</dbReference>
<evidence type="ECO:0000256" key="1">
    <source>
        <dbReference type="ARBA" id="ARBA00000971"/>
    </source>
</evidence>
<evidence type="ECO:0000256" key="7">
    <source>
        <dbReference type="ARBA" id="ARBA00023186"/>
    </source>
</evidence>
<dbReference type="Gene3D" id="3.30.70.1050">
    <property type="entry name" value="Trigger factor ribosome-binding domain"/>
    <property type="match status" value="1"/>
</dbReference>
<keyword evidence="9 11" id="KW-0131">Cell cycle</keyword>
<dbReference type="SUPFAM" id="SSF109998">
    <property type="entry name" value="Triger factor/SurA peptide-binding domain-like"/>
    <property type="match status" value="1"/>
</dbReference>
<evidence type="ECO:0000313" key="16">
    <source>
        <dbReference type="EMBL" id="MFC3285198.1"/>
    </source>
</evidence>
<dbReference type="Pfam" id="PF05698">
    <property type="entry name" value="Trigger_C"/>
    <property type="match status" value="1"/>
</dbReference>
<gene>
    <name evidence="11 16" type="primary">tig</name>
    <name evidence="16" type="ORF">ACFOEV_16495</name>
</gene>
<dbReference type="InterPro" id="IPR008881">
    <property type="entry name" value="Trigger_fac_ribosome-bd_bac"/>
</dbReference>
<evidence type="ECO:0000256" key="4">
    <source>
        <dbReference type="ARBA" id="ARBA00016902"/>
    </source>
</evidence>
<dbReference type="InterPro" id="IPR008880">
    <property type="entry name" value="Trigger_fac_C"/>
</dbReference>
<dbReference type="NCBIfam" id="TIGR00115">
    <property type="entry name" value="tig"/>
    <property type="match status" value="1"/>
</dbReference>
<keyword evidence="17" id="KW-1185">Reference proteome</keyword>
<protein>
    <recommendedName>
        <fullName evidence="4 11">Trigger factor</fullName>
        <shortName evidence="11">TF</shortName>
        <ecNumber evidence="3 11">5.2.1.8</ecNumber>
    </recommendedName>
    <alternativeName>
        <fullName evidence="10 11">PPIase</fullName>
    </alternativeName>
</protein>
<keyword evidence="11" id="KW-0963">Cytoplasm</keyword>
<dbReference type="SUPFAM" id="SSF102735">
    <property type="entry name" value="Trigger factor ribosome-binding domain"/>
    <property type="match status" value="1"/>
</dbReference>
<dbReference type="Gene3D" id="1.10.3120.10">
    <property type="entry name" value="Trigger factor, C-terminal domain"/>
    <property type="match status" value="1"/>
</dbReference>
<dbReference type="RefSeq" id="WP_386775902.1">
    <property type="nucleotide sequence ID" value="NZ_JBHRUG010000031.1"/>
</dbReference>
<dbReference type="Proteomes" id="UP001595579">
    <property type="component" value="Unassembled WGS sequence"/>
</dbReference>
<evidence type="ECO:0000256" key="13">
    <source>
        <dbReference type="RuleBase" id="RU003914"/>
    </source>
</evidence>
<dbReference type="EC" id="5.2.1.8" evidence="3 11"/>
<evidence type="ECO:0000256" key="2">
    <source>
        <dbReference type="ARBA" id="ARBA00005464"/>
    </source>
</evidence>
<comment type="catalytic activity">
    <reaction evidence="1 11 12">
        <text>[protein]-peptidylproline (omega=180) = [protein]-peptidylproline (omega=0)</text>
        <dbReference type="Rhea" id="RHEA:16237"/>
        <dbReference type="Rhea" id="RHEA-COMP:10747"/>
        <dbReference type="Rhea" id="RHEA-COMP:10748"/>
        <dbReference type="ChEBI" id="CHEBI:83833"/>
        <dbReference type="ChEBI" id="CHEBI:83834"/>
        <dbReference type="EC" id="5.2.1.8"/>
    </reaction>
</comment>
<dbReference type="InterPro" id="IPR036611">
    <property type="entry name" value="Trigger_fac_ribosome-bd_sf"/>
</dbReference>
<evidence type="ECO:0000256" key="8">
    <source>
        <dbReference type="ARBA" id="ARBA00023235"/>
    </source>
</evidence>
<organism evidence="16 17">
    <name type="scientific">Litchfieldella rifensis</name>
    <dbReference type="NCBI Taxonomy" id="762643"/>
    <lineage>
        <taxon>Bacteria</taxon>
        <taxon>Pseudomonadati</taxon>
        <taxon>Pseudomonadota</taxon>
        <taxon>Gammaproteobacteria</taxon>
        <taxon>Oceanospirillales</taxon>
        <taxon>Halomonadaceae</taxon>
        <taxon>Litchfieldella</taxon>
    </lineage>
</organism>
<comment type="subcellular location">
    <subcellularLocation>
        <location evidence="11">Cytoplasm</location>
    </subcellularLocation>
    <text evidence="11">About half TF is bound to the ribosome near the polypeptide exit tunnel while the other half is free in the cytoplasm.</text>
</comment>
<dbReference type="HAMAP" id="MF_00303">
    <property type="entry name" value="Trigger_factor_Tig"/>
    <property type="match status" value="1"/>
</dbReference>
<evidence type="ECO:0000313" key="17">
    <source>
        <dbReference type="Proteomes" id="UP001595579"/>
    </source>
</evidence>
<evidence type="ECO:0000256" key="12">
    <source>
        <dbReference type="PROSITE-ProRule" id="PRU00277"/>
    </source>
</evidence>
<keyword evidence="8 11" id="KW-0413">Isomerase</keyword>
<evidence type="ECO:0000256" key="11">
    <source>
        <dbReference type="HAMAP-Rule" id="MF_00303"/>
    </source>
</evidence>